<comment type="similarity">
    <text evidence="2 5">Belongs to the pseudouridine synthase TruB family. Type 1 subfamily.</text>
</comment>
<reference evidence="9" key="1">
    <citation type="submission" date="2019-12" db="EMBL/GenBank/DDBJ databases">
        <title>Comparative genomics gives insights into the taxonomy of the Azoarcus-Aromatoleum group and reveals separate origins of nif in the plant-associated Azoarcus and non-plant-associated Aromatoleum sub-groups.</title>
        <authorList>
            <person name="Lafos M."/>
            <person name="Maluk M."/>
            <person name="Batista M."/>
            <person name="Junghare M."/>
            <person name="Carmona M."/>
            <person name="Faoro H."/>
            <person name="Cruz L.M."/>
            <person name="Battistoni F."/>
            <person name="De Souza E."/>
            <person name="Pedrosa F."/>
            <person name="Chen W.-M."/>
            <person name="Poole P.S."/>
            <person name="Dixon R.A."/>
            <person name="James E.K."/>
        </authorList>
    </citation>
    <scope>NUCLEOTIDE SEQUENCE</scope>
    <source>
        <strain evidence="9">U120</strain>
    </source>
</reference>
<evidence type="ECO:0000256" key="2">
    <source>
        <dbReference type="ARBA" id="ARBA00005642"/>
    </source>
</evidence>
<evidence type="ECO:0000256" key="5">
    <source>
        <dbReference type="HAMAP-Rule" id="MF_01080"/>
    </source>
</evidence>
<evidence type="ECO:0000256" key="4">
    <source>
        <dbReference type="ARBA" id="ARBA00023235"/>
    </source>
</evidence>
<dbReference type="CDD" id="cd02573">
    <property type="entry name" value="PseudoU_synth_EcTruB"/>
    <property type="match status" value="1"/>
</dbReference>
<dbReference type="InterPro" id="IPR015947">
    <property type="entry name" value="PUA-like_sf"/>
</dbReference>
<dbReference type="HAMAP" id="MF_01080">
    <property type="entry name" value="TruB_bact"/>
    <property type="match status" value="1"/>
</dbReference>
<comment type="catalytic activity">
    <reaction evidence="1 5">
        <text>uridine(55) in tRNA = pseudouridine(55) in tRNA</text>
        <dbReference type="Rhea" id="RHEA:42532"/>
        <dbReference type="Rhea" id="RHEA-COMP:10101"/>
        <dbReference type="Rhea" id="RHEA-COMP:10102"/>
        <dbReference type="ChEBI" id="CHEBI:65314"/>
        <dbReference type="ChEBI" id="CHEBI:65315"/>
        <dbReference type="EC" id="5.4.99.25"/>
    </reaction>
</comment>
<evidence type="ECO:0000313" key="10">
    <source>
        <dbReference type="Proteomes" id="UP000601990"/>
    </source>
</evidence>
<dbReference type="InterPro" id="IPR015240">
    <property type="entry name" value="tRNA_sdUridine_synth_fam1_C"/>
</dbReference>
<organism evidence="9 10">
    <name type="scientific">Aromatoleum buckelii</name>
    <dbReference type="NCBI Taxonomy" id="200254"/>
    <lineage>
        <taxon>Bacteria</taxon>
        <taxon>Pseudomonadati</taxon>
        <taxon>Pseudomonadota</taxon>
        <taxon>Betaproteobacteria</taxon>
        <taxon>Rhodocyclales</taxon>
        <taxon>Rhodocyclaceae</taxon>
        <taxon>Aromatoleum</taxon>
    </lineage>
</organism>
<protein>
    <recommendedName>
        <fullName evidence="5">tRNA pseudouridine synthase B</fullName>
        <ecNumber evidence="5">5.4.99.25</ecNumber>
    </recommendedName>
    <alternativeName>
        <fullName evidence="5">tRNA pseudouridine(55) synthase</fullName>
        <shortName evidence="5">Psi55 synthase</shortName>
    </alternativeName>
    <alternativeName>
        <fullName evidence="5">tRNA pseudouridylate synthase</fullName>
    </alternativeName>
    <alternativeName>
        <fullName evidence="5">tRNA-uridine isomerase</fullName>
    </alternativeName>
</protein>
<dbReference type="InterPro" id="IPR020103">
    <property type="entry name" value="PsdUridine_synth_cat_dom_sf"/>
</dbReference>
<evidence type="ECO:0000259" key="6">
    <source>
        <dbReference type="Pfam" id="PF01509"/>
    </source>
</evidence>
<dbReference type="Gene3D" id="2.30.130.10">
    <property type="entry name" value="PUA domain"/>
    <property type="match status" value="1"/>
</dbReference>
<keyword evidence="3 5" id="KW-0819">tRNA processing</keyword>
<sequence length="308" mass="32775">MKASKQFRHQRRIVDGVLLLDKPRGLTSNAALQTARRLLNAAKAGHTGTLDPMATGLLPLTLGEATKFSQMLLDADKVYEATVRLGIETDTGDAEGTAIATAPVQVTDDSIRQALAALTGEIEQIPPMYSALKRDGKPLYEYARAGIEVERAARPVTIHSLELLGAEGDSLRIRVDCSKGTYVRTLAIDLGRLLGCGGHLTELRRTRIGPFNVDEAVTLTALEAVPPESRAGLLAPVDALVLHLPRIELDASEACLLLQGRVLAAHGGAMGLVRIYGEGRYLGLGECDGNGTLSPKRLVSTVATAQQS</sequence>
<dbReference type="Pfam" id="PF16198">
    <property type="entry name" value="TruB_C_2"/>
    <property type="match status" value="1"/>
</dbReference>
<evidence type="ECO:0000256" key="1">
    <source>
        <dbReference type="ARBA" id="ARBA00000385"/>
    </source>
</evidence>
<feature type="active site" description="Nucleophile" evidence="5">
    <location>
        <position position="51"/>
    </location>
</feature>
<dbReference type="InterPro" id="IPR036974">
    <property type="entry name" value="PUA_sf"/>
</dbReference>
<dbReference type="EC" id="5.4.99.25" evidence="5"/>
<dbReference type="Gene3D" id="3.30.2350.10">
    <property type="entry name" value="Pseudouridine synthase"/>
    <property type="match status" value="1"/>
</dbReference>
<keyword evidence="4 5" id="KW-0413">Isomerase</keyword>
<dbReference type="Pfam" id="PF09157">
    <property type="entry name" value="TruB-C_2"/>
    <property type="match status" value="1"/>
</dbReference>
<feature type="domain" description="Pseudouridine synthase II N-terminal" evidence="6">
    <location>
        <begin position="36"/>
        <end position="183"/>
    </location>
</feature>
<dbReference type="SUPFAM" id="SSF55120">
    <property type="entry name" value="Pseudouridine synthase"/>
    <property type="match status" value="1"/>
</dbReference>
<dbReference type="InterPro" id="IPR032819">
    <property type="entry name" value="TruB_C"/>
</dbReference>
<dbReference type="Pfam" id="PF01509">
    <property type="entry name" value="TruB_N"/>
    <property type="match status" value="1"/>
</dbReference>
<dbReference type="PANTHER" id="PTHR13767">
    <property type="entry name" value="TRNA-PSEUDOURIDINE SYNTHASE"/>
    <property type="match status" value="1"/>
</dbReference>
<dbReference type="SUPFAM" id="SSF88697">
    <property type="entry name" value="PUA domain-like"/>
    <property type="match status" value="1"/>
</dbReference>
<comment type="caution">
    <text evidence="9">The sequence shown here is derived from an EMBL/GenBank/DDBJ whole genome shotgun (WGS) entry which is preliminary data.</text>
</comment>
<dbReference type="NCBIfam" id="TIGR00431">
    <property type="entry name" value="TruB"/>
    <property type="match status" value="1"/>
</dbReference>
<evidence type="ECO:0000259" key="8">
    <source>
        <dbReference type="Pfam" id="PF16198"/>
    </source>
</evidence>
<feature type="domain" description="tRNA pseudouridylate synthase B C-terminal" evidence="8">
    <location>
        <begin position="184"/>
        <end position="240"/>
    </location>
</feature>
<proteinExistence type="inferred from homology"/>
<dbReference type="EMBL" id="WTVH01000039">
    <property type="protein sequence ID" value="NMF94863.1"/>
    <property type="molecule type" value="Genomic_DNA"/>
</dbReference>
<dbReference type="PANTHER" id="PTHR13767:SF2">
    <property type="entry name" value="PSEUDOURIDYLATE SYNTHASE TRUB1"/>
    <property type="match status" value="1"/>
</dbReference>
<feature type="domain" description="tRNA pseudouridine synthase II TruB subfamily 1 C-terminal" evidence="7">
    <location>
        <begin position="245"/>
        <end position="299"/>
    </location>
</feature>
<evidence type="ECO:0000256" key="3">
    <source>
        <dbReference type="ARBA" id="ARBA00022694"/>
    </source>
</evidence>
<keyword evidence="10" id="KW-1185">Reference proteome</keyword>
<dbReference type="InterPro" id="IPR002501">
    <property type="entry name" value="PsdUridine_synth_N"/>
</dbReference>
<dbReference type="Proteomes" id="UP000601990">
    <property type="component" value="Unassembled WGS sequence"/>
</dbReference>
<accession>A0ABX1N6H4</accession>
<dbReference type="RefSeq" id="WP_169200081.1">
    <property type="nucleotide sequence ID" value="NZ_WTVH02000009.1"/>
</dbReference>
<dbReference type="InterPro" id="IPR014780">
    <property type="entry name" value="tRNA_psdUridine_synth_TruB"/>
</dbReference>
<evidence type="ECO:0000313" key="9">
    <source>
        <dbReference type="EMBL" id="NMF94863.1"/>
    </source>
</evidence>
<evidence type="ECO:0000259" key="7">
    <source>
        <dbReference type="Pfam" id="PF09157"/>
    </source>
</evidence>
<name>A0ABX1N6H4_9RHOO</name>
<comment type="function">
    <text evidence="5">Responsible for synthesis of pseudouridine from uracil-55 in the psi GC loop of transfer RNAs.</text>
</comment>
<gene>
    <name evidence="5 9" type="primary">truB</name>
    <name evidence="9" type="ORF">GO608_16235</name>
</gene>
<dbReference type="CDD" id="cd21152">
    <property type="entry name" value="PUA_TruB_bacterial"/>
    <property type="match status" value="1"/>
</dbReference>